<feature type="non-terminal residue" evidence="2">
    <location>
        <position position="1"/>
    </location>
</feature>
<dbReference type="InterPro" id="IPR001357">
    <property type="entry name" value="BRCT_dom"/>
</dbReference>
<name>A0A8E0MFT3_LACPA</name>
<dbReference type="InterPro" id="IPR036420">
    <property type="entry name" value="BRCT_dom_sf"/>
</dbReference>
<dbReference type="Gene3D" id="3.40.50.10190">
    <property type="entry name" value="BRCT domain"/>
    <property type="match status" value="1"/>
</dbReference>
<protein>
    <submittedName>
        <fullName evidence="2">DNA ligase</fullName>
    </submittedName>
</protein>
<evidence type="ECO:0000259" key="1">
    <source>
        <dbReference type="PROSITE" id="PS50172"/>
    </source>
</evidence>
<accession>A0A8E0MFT3</accession>
<organism evidence="2 3">
    <name type="scientific">Lacticaseibacillus paracasei subsp. paracasei Lpp71</name>
    <dbReference type="NCBI Taxonomy" id="1256207"/>
    <lineage>
        <taxon>Bacteria</taxon>
        <taxon>Bacillati</taxon>
        <taxon>Bacillota</taxon>
        <taxon>Bacilli</taxon>
        <taxon>Lactobacillales</taxon>
        <taxon>Lactobacillaceae</taxon>
        <taxon>Lacticaseibacillus</taxon>
    </lineage>
</organism>
<dbReference type="AlphaFoldDB" id="A0A8E0MFT3"/>
<dbReference type="Proteomes" id="UP000014252">
    <property type="component" value="Unassembled WGS sequence"/>
</dbReference>
<dbReference type="PROSITE" id="PS50172">
    <property type="entry name" value="BRCT"/>
    <property type="match status" value="1"/>
</dbReference>
<dbReference type="SUPFAM" id="SSF52113">
    <property type="entry name" value="BRCT domain"/>
    <property type="match status" value="1"/>
</dbReference>
<sequence length="101" mass="10697">KLITQLREADVNLRYTGPTKPVVKDSFVAGKTVVITGKFAEFSRPALTKQLEGLGAKVTGSVSKKTDLLIAGDAAGSKLAKAQSLNVPIMNETELLANLKD</sequence>
<dbReference type="CDD" id="cd17748">
    <property type="entry name" value="BRCT_DNA_ligase_like"/>
    <property type="match status" value="1"/>
</dbReference>
<proteinExistence type="predicted"/>
<feature type="domain" description="BRCT" evidence="1">
    <location>
        <begin position="23"/>
        <end position="101"/>
    </location>
</feature>
<dbReference type="EMBL" id="ANKD01000103">
    <property type="protein sequence ID" value="EPC77090.1"/>
    <property type="molecule type" value="Genomic_DNA"/>
</dbReference>
<evidence type="ECO:0000313" key="3">
    <source>
        <dbReference type="Proteomes" id="UP000014252"/>
    </source>
</evidence>
<dbReference type="SMART" id="SM00292">
    <property type="entry name" value="BRCT"/>
    <property type="match status" value="1"/>
</dbReference>
<keyword evidence="2" id="KW-0436">Ligase</keyword>
<evidence type="ECO:0000313" key="2">
    <source>
        <dbReference type="EMBL" id="EPC77090.1"/>
    </source>
</evidence>
<comment type="caution">
    <text evidence="2">The sequence shown here is derived from an EMBL/GenBank/DDBJ whole genome shotgun (WGS) entry which is preliminary data.</text>
</comment>
<gene>
    <name evidence="2" type="ORF">Lpp71_02576</name>
</gene>
<dbReference type="GO" id="GO:0016874">
    <property type="term" value="F:ligase activity"/>
    <property type="evidence" value="ECO:0007669"/>
    <property type="project" value="UniProtKB-KW"/>
</dbReference>
<dbReference type="Pfam" id="PF00533">
    <property type="entry name" value="BRCT"/>
    <property type="match status" value="1"/>
</dbReference>
<reference evidence="2 3" key="1">
    <citation type="journal article" date="2013" name="PLoS ONE">
        <title>Lactobacillus paracasei comparative genomics: towards species pan-genome definition and exploitation of diversity.</title>
        <authorList>
            <person name="Smokvina T."/>
            <person name="Wels M."/>
            <person name="Polka J."/>
            <person name="Chervaux C."/>
            <person name="Brisse S."/>
            <person name="Boekhorst J."/>
            <person name="van Hylckama Vlieg J.E."/>
            <person name="Siezen R.J."/>
        </authorList>
    </citation>
    <scope>NUCLEOTIDE SEQUENCE [LARGE SCALE GENOMIC DNA]</scope>
    <source>
        <strain evidence="2 3">Lpp71</strain>
    </source>
</reference>